<dbReference type="AlphaFoldDB" id="A0AAV9EJK8"/>
<evidence type="ECO:0000256" key="2">
    <source>
        <dbReference type="PROSITE-ProRule" id="PRU00708"/>
    </source>
</evidence>
<evidence type="ECO:0000313" key="4">
    <source>
        <dbReference type="Proteomes" id="UP001180020"/>
    </source>
</evidence>
<dbReference type="EMBL" id="JAUJYO010000006">
    <property type="protein sequence ID" value="KAK1313708.1"/>
    <property type="molecule type" value="Genomic_DNA"/>
</dbReference>
<dbReference type="PROSITE" id="PS51375">
    <property type="entry name" value="PPR"/>
    <property type="match status" value="2"/>
</dbReference>
<protein>
    <submittedName>
        <fullName evidence="3">Pentatricopeptide repeat-containing protein</fullName>
    </submittedName>
</protein>
<dbReference type="Proteomes" id="UP001180020">
    <property type="component" value="Unassembled WGS sequence"/>
</dbReference>
<accession>A0AAV9EJK8</accession>
<feature type="repeat" description="PPR" evidence="2">
    <location>
        <begin position="127"/>
        <end position="161"/>
    </location>
</feature>
<feature type="repeat" description="PPR" evidence="2">
    <location>
        <begin position="25"/>
        <end position="59"/>
    </location>
</feature>
<organism evidence="3 4">
    <name type="scientific">Acorus calamus</name>
    <name type="common">Sweet flag</name>
    <dbReference type="NCBI Taxonomy" id="4465"/>
    <lineage>
        <taxon>Eukaryota</taxon>
        <taxon>Viridiplantae</taxon>
        <taxon>Streptophyta</taxon>
        <taxon>Embryophyta</taxon>
        <taxon>Tracheophyta</taxon>
        <taxon>Spermatophyta</taxon>
        <taxon>Magnoliopsida</taxon>
        <taxon>Liliopsida</taxon>
        <taxon>Acoraceae</taxon>
        <taxon>Acorus</taxon>
    </lineage>
</organism>
<comment type="caution">
    <text evidence="3">The sequence shown here is derived from an EMBL/GenBank/DDBJ whole genome shotgun (WGS) entry which is preliminary data.</text>
</comment>
<reference evidence="3" key="1">
    <citation type="journal article" date="2023" name="Nat. Commun.">
        <title>Diploid and tetraploid genomes of Acorus and the evolution of monocots.</title>
        <authorList>
            <person name="Ma L."/>
            <person name="Liu K.W."/>
            <person name="Li Z."/>
            <person name="Hsiao Y.Y."/>
            <person name="Qi Y."/>
            <person name="Fu T."/>
            <person name="Tang G.D."/>
            <person name="Zhang D."/>
            <person name="Sun W.H."/>
            <person name="Liu D.K."/>
            <person name="Li Y."/>
            <person name="Chen G.Z."/>
            <person name="Liu X.D."/>
            <person name="Liao X.Y."/>
            <person name="Jiang Y.T."/>
            <person name="Yu X."/>
            <person name="Hao Y."/>
            <person name="Huang J."/>
            <person name="Zhao X.W."/>
            <person name="Ke S."/>
            <person name="Chen Y.Y."/>
            <person name="Wu W.L."/>
            <person name="Hsu J.L."/>
            <person name="Lin Y.F."/>
            <person name="Huang M.D."/>
            <person name="Li C.Y."/>
            <person name="Huang L."/>
            <person name="Wang Z.W."/>
            <person name="Zhao X."/>
            <person name="Zhong W.Y."/>
            <person name="Peng D.H."/>
            <person name="Ahmad S."/>
            <person name="Lan S."/>
            <person name="Zhang J.S."/>
            <person name="Tsai W.C."/>
            <person name="Van de Peer Y."/>
            <person name="Liu Z.J."/>
        </authorList>
    </citation>
    <scope>NUCLEOTIDE SEQUENCE</scope>
    <source>
        <strain evidence="3">CP</strain>
    </source>
</reference>
<dbReference type="InterPro" id="IPR046960">
    <property type="entry name" value="PPR_At4g14850-like_plant"/>
</dbReference>
<evidence type="ECO:0000256" key="1">
    <source>
        <dbReference type="ARBA" id="ARBA00022737"/>
    </source>
</evidence>
<sequence length="245" mass="27201">MVSCYARSGMMGRARSVFDSIPDKDVVSWNSIVSGYTENGLWREPLDLFVLMQQSETTRPDRATLAIILKLCADSEDRRFGRKVHGLAVRTGLASDVMTGSTVLDMYAKCESFGESLRAFREMPERNLVSWSAAIAGCVRNDRVTDGLHLFVEMRREGVGASQSAYASLFRLCAGISSLDVGRQIRGDAVKTGFASDPVVSTSVLDMYAKCDRLRDAERVFRLLPRRIADVECDCRCVHSGRFGF</sequence>
<dbReference type="PANTHER" id="PTHR47926:SF347">
    <property type="entry name" value="PENTATRICOPEPTIDE REPEAT-CONTAINING PROTEIN"/>
    <property type="match status" value="1"/>
</dbReference>
<dbReference type="GO" id="GO:0003723">
    <property type="term" value="F:RNA binding"/>
    <property type="evidence" value="ECO:0007669"/>
    <property type="project" value="InterPro"/>
</dbReference>
<dbReference type="Pfam" id="PF01535">
    <property type="entry name" value="PPR"/>
    <property type="match status" value="5"/>
</dbReference>
<reference evidence="3" key="2">
    <citation type="submission" date="2023-06" db="EMBL/GenBank/DDBJ databases">
        <authorList>
            <person name="Ma L."/>
            <person name="Liu K.-W."/>
            <person name="Li Z."/>
            <person name="Hsiao Y.-Y."/>
            <person name="Qi Y."/>
            <person name="Fu T."/>
            <person name="Tang G."/>
            <person name="Zhang D."/>
            <person name="Sun W.-H."/>
            <person name="Liu D.-K."/>
            <person name="Li Y."/>
            <person name="Chen G.-Z."/>
            <person name="Liu X.-D."/>
            <person name="Liao X.-Y."/>
            <person name="Jiang Y.-T."/>
            <person name="Yu X."/>
            <person name="Hao Y."/>
            <person name="Huang J."/>
            <person name="Zhao X.-W."/>
            <person name="Ke S."/>
            <person name="Chen Y.-Y."/>
            <person name="Wu W.-L."/>
            <person name="Hsu J.-L."/>
            <person name="Lin Y.-F."/>
            <person name="Huang M.-D."/>
            <person name="Li C.-Y."/>
            <person name="Huang L."/>
            <person name="Wang Z.-W."/>
            <person name="Zhao X."/>
            <person name="Zhong W.-Y."/>
            <person name="Peng D.-H."/>
            <person name="Ahmad S."/>
            <person name="Lan S."/>
            <person name="Zhang J.-S."/>
            <person name="Tsai W.-C."/>
            <person name="Van De Peer Y."/>
            <person name="Liu Z.-J."/>
        </authorList>
    </citation>
    <scope>NUCLEOTIDE SEQUENCE</scope>
    <source>
        <strain evidence="3">CP</strain>
        <tissue evidence="3">Leaves</tissue>
    </source>
</reference>
<dbReference type="NCBIfam" id="TIGR00756">
    <property type="entry name" value="PPR"/>
    <property type="match status" value="1"/>
</dbReference>
<dbReference type="FunFam" id="1.25.40.10:FF:000227">
    <property type="entry name" value="Pentatricopeptide repeat-containing protein At3g13880"/>
    <property type="match status" value="1"/>
</dbReference>
<name>A0AAV9EJK8_ACOCL</name>
<proteinExistence type="predicted"/>
<dbReference type="PANTHER" id="PTHR47926">
    <property type="entry name" value="PENTATRICOPEPTIDE REPEAT-CONTAINING PROTEIN"/>
    <property type="match status" value="1"/>
</dbReference>
<evidence type="ECO:0000313" key="3">
    <source>
        <dbReference type="EMBL" id="KAK1313708.1"/>
    </source>
</evidence>
<gene>
    <name evidence="3" type="primary">PCMP-E90</name>
    <name evidence="3" type="ORF">QJS10_CPA06g01613</name>
</gene>
<keyword evidence="1" id="KW-0677">Repeat</keyword>
<dbReference type="InterPro" id="IPR002885">
    <property type="entry name" value="PPR_rpt"/>
</dbReference>
<dbReference type="GO" id="GO:0009451">
    <property type="term" value="P:RNA modification"/>
    <property type="evidence" value="ECO:0007669"/>
    <property type="project" value="InterPro"/>
</dbReference>
<dbReference type="Gene3D" id="1.25.40.10">
    <property type="entry name" value="Tetratricopeptide repeat domain"/>
    <property type="match status" value="2"/>
</dbReference>
<keyword evidence="4" id="KW-1185">Reference proteome</keyword>
<dbReference type="InterPro" id="IPR011990">
    <property type="entry name" value="TPR-like_helical_dom_sf"/>
</dbReference>